<feature type="domain" description="Glycosyl transferase family 1" evidence="1">
    <location>
        <begin position="284"/>
        <end position="446"/>
    </location>
</feature>
<protein>
    <submittedName>
        <fullName evidence="3">Glycosyltransferase involved in cell wall bisynthesis</fullName>
    </submittedName>
</protein>
<name>A0A1H0CMX8_9BACT</name>
<dbReference type="PANTHER" id="PTHR12526:SF637">
    <property type="entry name" value="GLYCOSYLTRANSFERASE EPSF-RELATED"/>
    <property type="match status" value="1"/>
</dbReference>
<dbReference type="PANTHER" id="PTHR12526">
    <property type="entry name" value="GLYCOSYLTRANSFERASE"/>
    <property type="match status" value="1"/>
</dbReference>
<dbReference type="AlphaFoldDB" id="A0A1H0CMX8"/>
<accession>A0A1H0CMX8</accession>
<dbReference type="EMBL" id="FNIW01000001">
    <property type="protein sequence ID" value="SDN59240.1"/>
    <property type="molecule type" value="Genomic_DNA"/>
</dbReference>
<dbReference type="Gene3D" id="3.40.50.2000">
    <property type="entry name" value="Glycogen Phosphorylase B"/>
    <property type="match status" value="2"/>
</dbReference>
<dbReference type="InterPro" id="IPR001296">
    <property type="entry name" value="Glyco_trans_1"/>
</dbReference>
<dbReference type="InterPro" id="IPR028098">
    <property type="entry name" value="Glyco_trans_4-like_N"/>
</dbReference>
<gene>
    <name evidence="3" type="ORF">SAMN04487900_10110</name>
</gene>
<organism evidence="3 4">
    <name type="scientific">Prevotella communis</name>
    <dbReference type="NCBI Taxonomy" id="2913614"/>
    <lineage>
        <taxon>Bacteria</taxon>
        <taxon>Pseudomonadati</taxon>
        <taxon>Bacteroidota</taxon>
        <taxon>Bacteroidia</taxon>
        <taxon>Bacteroidales</taxon>
        <taxon>Prevotellaceae</taxon>
        <taxon>Prevotella</taxon>
    </lineage>
</organism>
<dbReference type="GO" id="GO:0016757">
    <property type="term" value="F:glycosyltransferase activity"/>
    <property type="evidence" value="ECO:0007669"/>
    <property type="project" value="InterPro"/>
</dbReference>
<evidence type="ECO:0000313" key="4">
    <source>
        <dbReference type="Proteomes" id="UP000199134"/>
    </source>
</evidence>
<feature type="domain" description="Glycosyltransferase subfamily 4-like N-terminal" evidence="2">
    <location>
        <begin position="68"/>
        <end position="274"/>
    </location>
</feature>
<evidence type="ECO:0000259" key="2">
    <source>
        <dbReference type="Pfam" id="PF13439"/>
    </source>
</evidence>
<dbReference type="Pfam" id="PF13439">
    <property type="entry name" value="Glyco_transf_4"/>
    <property type="match status" value="1"/>
</dbReference>
<evidence type="ECO:0000313" key="3">
    <source>
        <dbReference type="EMBL" id="SDN59240.1"/>
    </source>
</evidence>
<sequence>MFFLVFFRNPGTFLLLFSHLFVPLTSLKVLALGKAKKKKSFSFAFHSFIRTFVRGMKVLIVNTSEQTGGAAVAANRLMDALNNHGVKAKMLVRDKQTGDICVAGLEGTIGKKWHFLWERLVIFFHLHFKRDHLFELDIANSGTDITTLREFKEADIIHLHWINQGMLSLKGIRRILRSGKPVVWTMHDIWPATGICHLTLGCTAFRQSCCHCKYLPGSGSANDLSTKVWRHKRQMLSEGNISFVACSKWLEQEAKSSGLLRGQTITSIPNPIETRIFCPGDKAKARMDEQLPADKRLILFVCQRVTNPNKGMSYLIEACRQLAAQHPEMKEQTGVVILGGHADEVADQLPFETYPLGYVSDPQRMATIYRASDVFVLPSLSENLPNTIMEAMACGVPCIGFRVGGIPEEIDHQKNGYVAEYKSAADLARGINWILHQADYQALSDNAIAKVRHHYTGQQVAMQYTEVYQQALAQKHFML</sequence>
<proteinExistence type="predicted"/>
<reference evidence="4" key="1">
    <citation type="submission" date="2016-10" db="EMBL/GenBank/DDBJ databases">
        <authorList>
            <person name="de Groot N.N."/>
        </authorList>
    </citation>
    <scope>NUCLEOTIDE SEQUENCE [LARGE SCALE GENOMIC DNA]</scope>
    <source>
        <strain evidence="4">BP1-145</strain>
    </source>
</reference>
<evidence type="ECO:0000259" key="1">
    <source>
        <dbReference type="Pfam" id="PF00534"/>
    </source>
</evidence>
<dbReference type="Pfam" id="PF00534">
    <property type="entry name" value="Glycos_transf_1"/>
    <property type="match status" value="1"/>
</dbReference>
<dbReference type="CDD" id="cd03825">
    <property type="entry name" value="GT4_WcaC-like"/>
    <property type="match status" value="1"/>
</dbReference>
<dbReference type="SUPFAM" id="SSF53756">
    <property type="entry name" value="UDP-Glycosyltransferase/glycogen phosphorylase"/>
    <property type="match status" value="1"/>
</dbReference>
<comment type="caution">
    <text evidence="3">The sequence shown here is derived from an EMBL/GenBank/DDBJ whole genome shotgun (WGS) entry which is preliminary data.</text>
</comment>
<dbReference type="Proteomes" id="UP000199134">
    <property type="component" value="Unassembled WGS sequence"/>
</dbReference>